<keyword evidence="1 7" id="KW-0560">Oxidoreductase</keyword>
<dbReference type="RefSeq" id="WP_237445415.1">
    <property type="nucleotide sequence ID" value="NZ_CAKLPX010000003.1"/>
</dbReference>
<dbReference type="EMBL" id="CAKLPX010000003">
    <property type="protein sequence ID" value="CAH0992738.1"/>
    <property type="molecule type" value="Genomic_DNA"/>
</dbReference>
<dbReference type="InterPro" id="IPR049064">
    <property type="entry name" value="NAD_Glu_DH_ACT3"/>
</dbReference>
<organism evidence="7 8">
    <name type="scientific">Sinobacterium norvegicum</name>
    <dbReference type="NCBI Taxonomy" id="1641715"/>
    <lineage>
        <taxon>Bacteria</taxon>
        <taxon>Pseudomonadati</taxon>
        <taxon>Pseudomonadota</taxon>
        <taxon>Gammaproteobacteria</taxon>
        <taxon>Cellvibrionales</taxon>
        <taxon>Spongiibacteraceae</taxon>
        <taxon>Sinobacterium</taxon>
    </lineage>
</organism>
<evidence type="ECO:0000259" key="2">
    <source>
        <dbReference type="Pfam" id="PF05088"/>
    </source>
</evidence>
<feature type="domain" description="NAD-glutamate dehydrogenase catalytic" evidence="2">
    <location>
        <begin position="729"/>
        <end position="1223"/>
    </location>
</feature>
<accession>A0ABN8EM55</accession>
<proteinExistence type="predicted"/>
<dbReference type="InterPro" id="IPR049059">
    <property type="entry name" value="NAD_Glu_DH_HM1"/>
</dbReference>
<protein>
    <submittedName>
        <fullName evidence="7">NAD-specific glutamate dehydrogenase</fullName>
        <ecNumber evidence="7">1.4.1.2</ecNumber>
    </submittedName>
</protein>
<feature type="domain" description="NAD-glutamate dehydrogenase N-terminal ACT1" evidence="4">
    <location>
        <begin position="33"/>
        <end position="173"/>
    </location>
</feature>
<dbReference type="InterPro" id="IPR049062">
    <property type="entry name" value="NAD_Glu_DH_ACT2"/>
</dbReference>
<dbReference type="Pfam" id="PF05088">
    <property type="entry name" value="Bac_GDH_CD"/>
    <property type="match status" value="1"/>
</dbReference>
<comment type="caution">
    <text evidence="7">The sequence shown here is derived from an EMBL/GenBank/DDBJ whole genome shotgun (WGS) entry which is preliminary data.</text>
</comment>
<dbReference type="Pfam" id="PF21079">
    <property type="entry name" value="GDH_HM2"/>
    <property type="match status" value="1"/>
</dbReference>
<dbReference type="Pfam" id="PF21076">
    <property type="entry name" value="GDH_ACT2"/>
    <property type="match status" value="1"/>
</dbReference>
<dbReference type="SUPFAM" id="SSF51735">
    <property type="entry name" value="NAD(P)-binding Rossmann-fold domains"/>
    <property type="match status" value="1"/>
</dbReference>
<dbReference type="Pfam" id="PF21077">
    <property type="entry name" value="GDH_ACT3"/>
    <property type="match status" value="1"/>
</dbReference>
<dbReference type="InterPro" id="IPR007780">
    <property type="entry name" value="NAD_Glu_DH_bac"/>
</dbReference>
<dbReference type="EC" id="1.4.1.2" evidence="7"/>
<dbReference type="PANTHER" id="PTHR43403:SF1">
    <property type="entry name" value="NAD-SPECIFIC GLUTAMATE DEHYDROGENASE"/>
    <property type="match status" value="1"/>
</dbReference>
<dbReference type="Pfam" id="PF21078">
    <property type="entry name" value="GDH_HM3"/>
    <property type="match status" value="1"/>
</dbReference>
<feature type="domain" description="NAD-glutamate dehydrogenase ACT3" evidence="6">
    <location>
        <begin position="550"/>
        <end position="627"/>
    </location>
</feature>
<evidence type="ECO:0000259" key="3">
    <source>
        <dbReference type="Pfam" id="PF21074"/>
    </source>
</evidence>
<dbReference type="InterPro" id="IPR049056">
    <property type="entry name" value="NAD_Glu_DH_HM3"/>
</dbReference>
<dbReference type="PIRSF" id="PIRSF036761">
    <property type="entry name" value="GDH_Mll4104"/>
    <property type="match status" value="1"/>
</dbReference>
<dbReference type="Proteomes" id="UP000838100">
    <property type="component" value="Unassembled WGS sequence"/>
</dbReference>
<gene>
    <name evidence="7" type="primary">gdhB</name>
    <name evidence="7" type="ORF">SIN8267_02874</name>
</gene>
<sequence length="1618" mass="182873">MVLSDKNRNFVTVLESEVNRRVGAEEREQVIQFAKQFLHNFPLVELESRNLSDSYGMIYSLWRQLQRFDKSAPKITIFNPEHEKDGWQSKRTIVAVLSRDMPFLMDSVRIEFNRRNLVIHTIHSSVLGTDRDGSHNIISMVDSEEAEKNQKEALLYLEIGKNTDAIEVANLSETIKEILAEVECVVDDWPAMMSLVETANKEIEEPIHGSNESDQKEVQLFLSWLATNNFTFLGYEKLQVNYDGVKPMVEQQSGSALGLTKLRGTMGCSELQDELSHNVQLASNLDGIITFSKSSVRSRVHRLAYPDYVSLKSFDQDGRVIAEHRFLGLYTSNVYTISPRQIPVIRRKASAILARSGLDIKSHDGRELLRVLETYPRDELFQSTTEELFKTAVEINHIQERRIVRLFMRRDGFGKFVTATVYTPRDIYNTDSRQVIQEILSAAINAEEAEFTTYFSESILARTHFVFRVDNNQQVDFDVAKLESELVKATKEWGEQLREVLTDDFGEEKGTVIAAEYANAFPPGYKDDFEPRTAVADIRKAQALAKSGTIEMSFYRVMEERDNMLRFRLVNFDEPLALSDILPIMENLGLRVVSERPYGITRRDGRKVWIHDFSLIYSLSNTIDVDSVKDKFQQAFLSIWQGNAESDSFNKLLLGTSLGWRDIALLRAYARYMKQVAFPFGENYIADTLCSHLDITKEIVRLFKISFDPNLSLNDDQRRAKEDILNRRIIAALDNVSSLSEDRVIRHYLDLIQATLRTNFFQLAADGEPKPYFSFKLNTQAVPEIPAPRPEFEIFVYSPRVEGVHLRGGKVARGGLRWSDRYEDFRTEVLGLVKAQQVKNAVIVPVGAKGGFVAKNLPINGSREDIQAEGIACYRLFIQGLLDITDNIVAGDVVPPEKTIRKDEDDIYLVVAADKGTATFSDIANEIAHSYNFWLGDAFASGGSIGYDHKKMGITARGAWVSVQRHFREMGIDVQNTEFSVVGIGDMSGDVFGNGMLLSEKIQLQAAFNHLHIFVDPTPNAAASFAERQRLFDLPRSSWSDYDDSLISEGGGIFSRQAKFVPISEQMKAAFGISQDRLTPNELLTVLLKAEVDLVWNGGIGTYAKASTETHAQVGDKANDVIRVDGRDLRCKVIGEGGNLGFTQLARVEFALQGGRANTDFIDNAGGVDCSDHEVNIKILLNSVVTNGDMTEKQRVNLLEEMTDSISDLVLKNNYRQVQALSLAERQAVQRSAEYARYINQLEAAGQLDRELEFLPDDETQMERLVQLKGLTRPELSVLISYSKSILKADLATSDIPDNPYLAQRIETAFPARLQEQFKDNMYNHSLRREIIATEVANDIVNTMGITYYHKLVNATAADACDVARAYITAKDIFRVDEVRQQIEALDHQVDAEVQMRMLDMIMAMIRRASRWFIRNRRSTIEPEVEVANFADKVKLLSVDINKYLKGNLEDVWGISTQYFIDQGVPEPLANYVAATPMLFSCLGIIEASQHTDMSLEAVAKTYFAAGEQLDLPWFTQRLLALSTENHWQALAREALLDDVEWQMRAITVGIMNQCGEQCADADAAVADWIETQRCQVDRWQSTMTELHATVNQEFAMYSVAIRELLDLAQSASHQPEA</sequence>
<evidence type="ECO:0000313" key="8">
    <source>
        <dbReference type="Proteomes" id="UP000838100"/>
    </source>
</evidence>
<dbReference type="InterPro" id="IPR024727">
    <property type="entry name" value="NAD_Glu_DH_N_ACT1"/>
</dbReference>
<feature type="domain" description="NAD-specific glutamate dehydrogenase C-terminal" evidence="3">
    <location>
        <begin position="1269"/>
        <end position="1606"/>
    </location>
</feature>
<dbReference type="PANTHER" id="PTHR43403">
    <property type="entry name" value="NAD-SPECIFIC GLUTAMATE DEHYDROGENASE"/>
    <property type="match status" value="1"/>
</dbReference>
<evidence type="ECO:0000313" key="7">
    <source>
        <dbReference type="EMBL" id="CAH0992738.1"/>
    </source>
</evidence>
<keyword evidence="8" id="KW-1185">Reference proteome</keyword>
<dbReference type="InterPro" id="IPR046346">
    <property type="entry name" value="Aminoacid_DH-like_N_sf"/>
</dbReference>
<evidence type="ECO:0000256" key="1">
    <source>
        <dbReference type="ARBA" id="ARBA00023002"/>
    </source>
</evidence>
<dbReference type="Pfam" id="PF21075">
    <property type="entry name" value="GDH_ACT1"/>
    <property type="match status" value="1"/>
</dbReference>
<dbReference type="InterPro" id="IPR036291">
    <property type="entry name" value="NAD(P)-bd_dom_sf"/>
</dbReference>
<dbReference type="InterPro" id="IPR049058">
    <property type="entry name" value="NAD_Glu_DH_HM2"/>
</dbReference>
<dbReference type="GO" id="GO:0004352">
    <property type="term" value="F:glutamate dehydrogenase (NAD+) activity"/>
    <property type="evidence" value="ECO:0007669"/>
    <property type="project" value="UniProtKB-EC"/>
</dbReference>
<evidence type="ECO:0000259" key="6">
    <source>
        <dbReference type="Pfam" id="PF21077"/>
    </source>
</evidence>
<dbReference type="InterPro" id="IPR048381">
    <property type="entry name" value="GDH_C"/>
</dbReference>
<dbReference type="Pfam" id="PF21074">
    <property type="entry name" value="GDH_C"/>
    <property type="match status" value="1"/>
</dbReference>
<dbReference type="SUPFAM" id="SSF53223">
    <property type="entry name" value="Aminoacid dehydrogenase-like, N-terminal domain"/>
    <property type="match status" value="1"/>
</dbReference>
<name>A0ABN8EM55_9GAMM</name>
<dbReference type="InterPro" id="IPR028971">
    <property type="entry name" value="NAD-GDH_cat"/>
</dbReference>
<dbReference type="Gene3D" id="3.40.50.720">
    <property type="entry name" value="NAD(P)-binding Rossmann-like Domain"/>
    <property type="match status" value="1"/>
</dbReference>
<reference evidence="7" key="1">
    <citation type="submission" date="2021-12" db="EMBL/GenBank/DDBJ databases">
        <authorList>
            <person name="Rodrigo-Torres L."/>
            <person name="Arahal R. D."/>
            <person name="Lucena T."/>
        </authorList>
    </citation>
    <scope>NUCLEOTIDE SEQUENCE</scope>
    <source>
        <strain evidence="7">CECT 8267</strain>
    </source>
</reference>
<feature type="domain" description="NAD-glutamate dehydrogenase ACT2" evidence="5">
    <location>
        <begin position="405"/>
        <end position="493"/>
    </location>
</feature>
<evidence type="ECO:0000259" key="5">
    <source>
        <dbReference type="Pfam" id="PF21076"/>
    </source>
</evidence>
<evidence type="ECO:0000259" key="4">
    <source>
        <dbReference type="Pfam" id="PF21075"/>
    </source>
</evidence>
<dbReference type="Pfam" id="PF21073">
    <property type="entry name" value="GDH_HM1"/>
    <property type="match status" value="1"/>
</dbReference>